<evidence type="ECO:0000256" key="1">
    <source>
        <dbReference type="SAM" id="MobiDB-lite"/>
    </source>
</evidence>
<dbReference type="PANTHER" id="PTHR39952">
    <property type="entry name" value="FI02073P"/>
    <property type="match status" value="1"/>
</dbReference>
<feature type="region of interest" description="Disordered" evidence="1">
    <location>
        <begin position="399"/>
        <end position="421"/>
    </location>
</feature>
<feature type="compositionally biased region" description="Polar residues" evidence="1">
    <location>
        <begin position="819"/>
        <end position="829"/>
    </location>
</feature>
<dbReference type="GeneID" id="108673573"/>
<name>A0A8B7NT70_HYAAZ</name>
<evidence type="ECO:0000256" key="2">
    <source>
        <dbReference type="SAM" id="Phobius"/>
    </source>
</evidence>
<evidence type="ECO:0000313" key="3">
    <source>
        <dbReference type="Proteomes" id="UP000694843"/>
    </source>
</evidence>
<feature type="region of interest" description="Disordered" evidence="1">
    <location>
        <begin position="903"/>
        <end position="1027"/>
    </location>
</feature>
<gene>
    <name evidence="4" type="primary">LOC108673573</name>
</gene>
<feature type="transmembrane region" description="Helical" evidence="2">
    <location>
        <begin position="12"/>
        <end position="35"/>
    </location>
</feature>
<protein>
    <submittedName>
        <fullName evidence="4">Uncharacterized protein LOC108673573</fullName>
    </submittedName>
</protein>
<keyword evidence="2" id="KW-0812">Transmembrane</keyword>
<evidence type="ECO:0000313" key="4">
    <source>
        <dbReference type="RefSeq" id="XP_018016913.1"/>
    </source>
</evidence>
<feature type="compositionally biased region" description="Polar residues" evidence="1">
    <location>
        <begin position="878"/>
        <end position="888"/>
    </location>
</feature>
<feature type="compositionally biased region" description="Polar residues" evidence="1">
    <location>
        <begin position="608"/>
        <end position="619"/>
    </location>
</feature>
<keyword evidence="2" id="KW-1133">Transmembrane helix</keyword>
<feature type="compositionally biased region" description="Basic and acidic residues" evidence="1">
    <location>
        <begin position="986"/>
        <end position="1016"/>
    </location>
</feature>
<dbReference type="AlphaFoldDB" id="A0A8B7NT70"/>
<feature type="compositionally biased region" description="Basic residues" evidence="1">
    <location>
        <begin position="757"/>
        <end position="766"/>
    </location>
</feature>
<feature type="transmembrane region" description="Helical" evidence="2">
    <location>
        <begin position="99"/>
        <end position="122"/>
    </location>
</feature>
<feature type="region of interest" description="Disordered" evidence="1">
    <location>
        <begin position="1091"/>
        <end position="1128"/>
    </location>
</feature>
<feature type="region of interest" description="Disordered" evidence="1">
    <location>
        <begin position="1039"/>
        <end position="1059"/>
    </location>
</feature>
<dbReference type="OrthoDB" id="8194427at2759"/>
<sequence length="1144" mass="124943">MVCSFIHRQLRLPLLIKLCGCLCLVCAVLCVVVTVTTTVLHMNRLQTLHECEYLPDAASCTCTPYAGIAGPGQHNERYVFSHVRSCLVIHGPLYACLRAMFGLSVIGILVSIFSCMLVYQLLSHEKKKMYWSQLESRRRQLYRRPYALTSPGSGDLTRDGGEALSAITATTRLAPDCVCCSDDYGFPTSITQEALYPYALWDTIDERCWSSGVLSPEADTPGGNGARSLLLHLHHPSYAAGGCVEDGVRQHPHHSGVLLRPFMSRGLEGRLGFRHPRGSRPLSDPGVALHLPPYPPPSFPEAFMPMGYPDAFPGYLWGPPPPYSQPTSTENIANVTTMAGESMSPSRGGDTAPSGLRHEGSSVLMSPAHRPPTLADLMRGPASPPGRGLTMSGLAISHEAQDVTSPSRPLGRPPRARHKKKWDVIPSSEGDVVDSTSHGTNSLPHRHRDKKLTLGQVKSLDDVTEHKRDERVDTIFCDSKDINSFAKIQREINIDKPGSKHLKSVSDPKSVYSTGKMDPESEIYFADVSSCVSIRPDSEEVMYYSDPTSSGSHQYSMQRQIYIDPSNTYPDNLTSSRASSNVYELVREASEDDEDVGSHHTSDDTMIVHTSSSSPSLTGDTEAGDTENTYSVISPATEPLSVESSVGMEVDGGPCNTSSSPTHPVFERTDSTCSAKTNNVSVNNVINEDSRNANEEKLIIGNLSPSTSEETVTSSISNLNLHHPLHPVHHAHHQAFHHHLTHHHHSMDASLTSIGIGRKKRSKRHEPRNEKCSSKRCSKAKLMKPSEEPLHEVVHDSTSRDSSLTLEAKTPAKHKLDSTFPSKPYSTDKPTMKLKQHRLRKHHPNHHHHHSDVPLQSSSSSSSTSLPYPDMAKPEQLQDPNGNVSKPATNCHLLDVNSVTVAEEKTSQKSTSGMGSSKKNVPTSNENSKSNPSNSSNIFSKKPSSDSKGITSPIRKPRSNLSLPLRKLSAATVASEAPTISSAAKRTPEAMVEDKNNISPSKDRETRKKRCSEKAKGAQKSCTQANITREISSDDLIATKDLKSDSRQSTNSEADSNFFKRTRRLKPEVAITKAVVTQELNTAPLAQQPPVSVSALLDDSNVASDEPGHPTPASLVPQQDEVPDSARRAPNVHHLLQNLKSVNV</sequence>
<feature type="compositionally biased region" description="Polar residues" evidence="1">
    <location>
        <begin position="908"/>
        <end position="921"/>
    </location>
</feature>
<dbReference type="RefSeq" id="XP_018016913.1">
    <property type="nucleotide sequence ID" value="XM_018161424.2"/>
</dbReference>
<accession>A0A8B7NT70</accession>
<organism evidence="3 4">
    <name type="scientific">Hyalella azteca</name>
    <name type="common">Amphipod</name>
    <dbReference type="NCBI Taxonomy" id="294128"/>
    <lineage>
        <taxon>Eukaryota</taxon>
        <taxon>Metazoa</taxon>
        <taxon>Ecdysozoa</taxon>
        <taxon>Arthropoda</taxon>
        <taxon>Crustacea</taxon>
        <taxon>Multicrustacea</taxon>
        <taxon>Malacostraca</taxon>
        <taxon>Eumalacostraca</taxon>
        <taxon>Peracarida</taxon>
        <taxon>Amphipoda</taxon>
        <taxon>Senticaudata</taxon>
        <taxon>Talitrida</taxon>
        <taxon>Talitroidea</taxon>
        <taxon>Hyalellidae</taxon>
        <taxon>Hyalella</taxon>
    </lineage>
</organism>
<feature type="region of interest" description="Disordered" evidence="1">
    <location>
        <begin position="589"/>
        <end position="627"/>
    </location>
</feature>
<proteinExistence type="predicted"/>
<feature type="compositionally biased region" description="Low complexity" evidence="1">
    <location>
        <begin position="922"/>
        <end position="942"/>
    </location>
</feature>
<dbReference type="PANTHER" id="PTHR39952:SF1">
    <property type="match status" value="1"/>
</dbReference>
<keyword evidence="3" id="KW-1185">Reference proteome</keyword>
<dbReference type="KEGG" id="hazt:108673573"/>
<reference evidence="4" key="1">
    <citation type="submission" date="2025-08" db="UniProtKB">
        <authorList>
            <consortium name="RefSeq"/>
        </authorList>
    </citation>
    <scope>IDENTIFICATION</scope>
    <source>
        <tissue evidence="4">Whole organism</tissue>
    </source>
</reference>
<feature type="region of interest" description="Disordered" evidence="1">
    <location>
        <begin position="427"/>
        <end position="446"/>
    </location>
</feature>
<feature type="region of interest" description="Disordered" evidence="1">
    <location>
        <begin position="739"/>
        <end position="889"/>
    </location>
</feature>
<keyword evidence="2" id="KW-0472">Membrane</keyword>
<feature type="compositionally biased region" description="Basic and acidic residues" evidence="1">
    <location>
        <begin position="784"/>
        <end position="799"/>
    </location>
</feature>
<feature type="compositionally biased region" description="Basic residues" evidence="1">
    <location>
        <begin position="832"/>
        <end position="850"/>
    </location>
</feature>
<feature type="compositionally biased region" description="Polar residues" evidence="1">
    <location>
        <begin position="434"/>
        <end position="443"/>
    </location>
</feature>
<dbReference type="Proteomes" id="UP000694843">
    <property type="component" value="Unplaced"/>
</dbReference>